<dbReference type="Gene3D" id="3.30.565.10">
    <property type="entry name" value="Histidine kinase-like ATPase, C-terminal domain"/>
    <property type="match status" value="1"/>
</dbReference>
<dbReference type="PANTHER" id="PTHR34220">
    <property type="entry name" value="SENSOR HISTIDINE KINASE YPDA"/>
    <property type="match status" value="1"/>
</dbReference>
<keyword evidence="2" id="KW-0472">Membrane</keyword>
<dbReference type="Pfam" id="PF06580">
    <property type="entry name" value="His_kinase"/>
    <property type="match status" value="1"/>
</dbReference>
<dbReference type="AlphaFoldDB" id="A0A0B4DID9"/>
<dbReference type="GO" id="GO:0000155">
    <property type="term" value="F:phosphorelay sensor kinase activity"/>
    <property type="evidence" value="ECO:0007669"/>
    <property type="project" value="InterPro"/>
</dbReference>
<dbReference type="InterPro" id="IPR003594">
    <property type="entry name" value="HATPase_dom"/>
</dbReference>
<feature type="transmembrane region" description="Helical" evidence="2">
    <location>
        <begin position="6"/>
        <end position="27"/>
    </location>
</feature>
<dbReference type="InterPro" id="IPR036890">
    <property type="entry name" value="HATPase_C_sf"/>
</dbReference>
<dbReference type="GO" id="GO:0016020">
    <property type="term" value="C:membrane"/>
    <property type="evidence" value="ECO:0007669"/>
    <property type="project" value="InterPro"/>
</dbReference>
<evidence type="ECO:0000313" key="5">
    <source>
        <dbReference type="Proteomes" id="UP000031196"/>
    </source>
</evidence>
<gene>
    <name evidence="4" type="ORF">RM50_12000</name>
</gene>
<keyword evidence="1 4" id="KW-0418">Kinase</keyword>
<dbReference type="RefSeq" id="WP_043452961.1">
    <property type="nucleotide sequence ID" value="NZ_JWTB01000022.1"/>
</dbReference>
<protein>
    <submittedName>
        <fullName evidence="4">Histidine kinase</fullName>
    </submittedName>
</protein>
<keyword evidence="2" id="KW-1133">Transmembrane helix</keyword>
<feature type="domain" description="Histidine kinase" evidence="3">
    <location>
        <begin position="288"/>
        <end position="388"/>
    </location>
</feature>
<evidence type="ECO:0000256" key="1">
    <source>
        <dbReference type="ARBA" id="ARBA00022777"/>
    </source>
</evidence>
<dbReference type="PROSITE" id="PS50109">
    <property type="entry name" value="HIS_KIN"/>
    <property type="match status" value="1"/>
</dbReference>
<dbReference type="SUPFAM" id="SSF55874">
    <property type="entry name" value="ATPase domain of HSP90 chaperone/DNA topoisomerase II/histidine kinase"/>
    <property type="match status" value="1"/>
</dbReference>
<name>A0A0B4DID9_PSEPS</name>
<dbReference type="SMART" id="SM00387">
    <property type="entry name" value="HATPase_c"/>
    <property type="match status" value="1"/>
</dbReference>
<reference evidence="4 5" key="1">
    <citation type="submission" date="2014-12" db="EMBL/GenBank/DDBJ databases">
        <title>Genome sequencing of Arthrobacter phenanthrenivorans SWC37.</title>
        <authorList>
            <person name="Tan P.W."/>
            <person name="Chan K.-G."/>
        </authorList>
    </citation>
    <scope>NUCLEOTIDE SEQUENCE [LARGE SCALE GENOMIC DNA]</scope>
    <source>
        <strain evidence="4 5">SWC37</strain>
    </source>
</reference>
<dbReference type="EMBL" id="JWTB01000022">
    <property type="protein sequence ID" value="KIC66476.1"/>
    <property type="molecule type" value="Genomic_DNA"/>
</dbReference>
<dbReference type="OrthoDB" id="2514702at2"/>
<evidence type="ECO:0000256" key="2">
    <source>
        <dbReference type="SAM" id="Phobius"/>
    </source>
</evidence>
<dbReference type="InterPro" id="IPR005467">
    <property type="entry name" value="His_kinase_dom"/>
</dbReference>
<dbReference type="PANTHER" id="PTHR34220:SF7">
    <property type="entry name" value="SENSOR HISTIDINE KINASE YPDA"/>
    <property type="match status" value="1"/>
</dbReference>
<keyword evidence="1 4" id="KW-0808">Transferase</keyword>
<sequence length="393" mass="41651">MPDSPLLTAAAVAVIAMAIAVVVGVGLKVLRSFRELGTDAERATYHTLHAASQAGQHLRRGLNPAGAAKASRQLRTLLACEALAIMDTSGVLAWDGGAEDIRPRLMDLAADVLGSGRTAVLPAGADGTGGRLAAVIAPVRAGTRVVGAVAAFAPSAGAGLVRATGEVADWVAVQVELAELDASRTLLMEAEVRALRAQISPHFIYNSLNAIASFINTDPQRARELVVEFADFTRYSFRRHGDFTTLAEELRCIDRYLLLERARFGERVQVSLRVAPEVLSTVIPFLSLQPLVENAVRHGLEAKEGPGHISITAEDAGSFAEVTIEDDGVGMDPEHLRSVLAGHTDGDHVGLRNVDARLRQVYGNDHGLVVETAPGEGTLITMRVPKSQPGHDA</sequence>
<comment type="caution">
    <text evidence="4">The sequence shown here is derived from an EMBL/GenBank/DDBJ whole genome shotgun (WGS) entry which is preliminary data.</text>
</comment>
<keyword evidence="2" id="KW-0812">Transmembrane</keyword>
<accession>A0A0B4DID9</accession>
<dbReference type="Proteomes" id="UP000031196">
    <property type="component" value="Unassembled WGS sequence"/>
</dbReference>
<proteinExistence type="predicted"/>
<evidence type="ECO:0000259" key="3">
    <source>
        <dbReference type="PROSITE" id="PS50109"/>
    </source>
</evidence>
<dbReference type="InterPro" id="IPR050640">
    <property type="entry name" value="Bact_2-comp_sensor_kinase"/>
</dbReference>
<organism evidence="4 5">
    <name type="scientific">Pseudarthrobacter phenanthrenivorans</name>
    <name type="common">Arthrobacter phenanthrenivorans</name>
    <dbReference type="NCBI Taxonomy" id="361575"/>
    <lineage>
        <taxon>Bacteria</taxon>
        <taxon>Bacillati</taxon>
        <taxon>Actinomycetota</taxon>
        <taxon>Actinomycetes</taxon>
        <taxon>Micrococcales</taxon>
        <taxon>Micrococcaceae</taxon>
        <taxon>Pseudarthrobacter</taxon>
    </lineage>
</organism>
<dbReference type="Pfam" id="PF02518">
    <property type="entry name" value="HATPase_c"/>
    <property type="match status" value="1"/>
</dbReference>
<evidence type="ECO:0000313" key="4">
    <source>
        <dbReference type="EMBL" id="KIC66476.1"/>
    </source>
</evidence>
<dbReference type="InterPro" id="IPR010559">
    <property type="entry name" value="Sig_transdc_His_kin_internal"/>
</dbReference>